<accession>A0AAD7MVC5</accession>
<sequence length="372" mass="42866">MDAVMELEDRLGVKDRWTTMTPEWIAAVKALKHKKFMEALNALEVLIVQRIFELTKVNQSETGTESADPYLPFSDTVLEGYKMRKHIAKALQTRSEAVKNAIDRYNIAALGMEPPSPTLTWDEVVDYVFLADFEFLRATDGELNEKPWTTRPACRLAMTMHFKIVRAREEIVRLNVEIRRLVTWISDEDEFLRGKEAEARESGRKHMAVLIRTYRLERARSDMGHMKRIWALAKMPGFTGCIYPGVSKEKRERVQQERRDRRREKARGDASEMDVSEMDVDEEEEEEELVTVDMAAGWQGDPGIEEGWVNVEESAVNEGIEEDIEGQQQEVSEVMYELARMSVDGRTVEGDLDGNQEEPTSDFISMFFSGFY</sequence>
<feature type="compositionally biased region" description="Acidic residues" evidence="1">
    <location>
        <begin position="271"/>
        <end position="284"/>
    </location>
</feature>
<dbReference type="Proteomes" id="UP001215598">
    <property type="component" value="Unassembled WGS sequence"/>
</dbReference>
<feature type="compositionally biased region" description="Basic and acidic residues" evidence="1">
    <location>
        <begin position="249"/>
        <end position="259"/>
    </location>
</feature>
<evidence type="ECO:0000313" key="2">
    <source>
        <dbReference type="EMBL" id="KAJ7734621.1"/>
    </source>
</evidence>
<dbReference type="EMBL" id="JARKIB010000131">
    <property type="protein sequence ID" value="KAJ7734621.1"/>
    <property type="molecule type" value="Genomic_DNA"/>
</dbReference>
<gene>
    <name evidence="2" type="ORF">B0H16DRAFT_1577580</name>
</gene>
<dbReference type="AlphaFoldDB" id="A0AAD7MVC5"/>
<evidence type="ECO:0000313" key="3">
    <source>
        <dbReference type="Proteomes" id="UP001215598"/>
    </source>
</evidence>
<reference evidence="2" key="1">
    <citation type="submission" date="2023-03" db="EMBL/GenBank/DDBJ databases">
        <title>Massive genome expansion in bonnet fungi (Mycena s.s.) driven by repeated elements and novel gene families across ecological guilds.</title>
        <authorList>
            <consortium name="Lawrence Berkeley National Laboratory"/>
            <person name="Harder C.B."/>
            <person name="Miyauchi S."/>
            <person name="Viragh M."/>
            <person name="Kuo A."/>
            <person name="Thoen E."/>
            <person name="Andreopoulos B."/>
            <person name="Lu D."/>
            <person name="Skrede I."/>
            <person name="Drula E."/>
            <person name="Henrissat B."/>
            <person name="Morin E."/>
            <person name="Kohler A."/>
            <person name="Barry K."/>
            <person name="LaButti K."/>
            <person name="Morin E."/>
            <person name="Salamov A."/>
            <person name="Lipzen A."/>
            <person name="Mereny Z."/>
            <person name="Hegedus B."/>
            <person name="Baldrian P."/>
            <person name="Stursova M."/>
            <person name="Weitz H."/>
            <person name="Taylor A."/>
            <person name="Grigoriev I.V."/>
            <person name="Nagy L.G."/>
            <person name="Martin F."/>
            <person name="Kauserud H."/>
        </authorList>
    </citation>
    <scope>NUCLEOTIDE SEQUENCE</scope>
    <source>
        <strain evidence="2">CBHHK182m</strain>
    </source>
</reference>
<feature type="region of interest" description="Disordered" evidence="1">
    <location>
        <begin position="249"/>
        <end position="284"/>
    </location>
</feature>
<name>A0AAD7MVC5_9AGAR</name>
<keyword evidence="3" id="KW-1185">Reference proteome</keyword>
<protein>
    <submittedName>
        <fullName evidence="2">Uncharacterized protein</fullName>
    </submittedName>
</protein>
<comment type="caution">
    <text evidence="2">The sequence shown here is derived from an EMBL/GenBank/DDBJ whole genome shotgun (WGS) entry which is preliminary data.</text>
</comment>
<organism evidence="2 3">
    <name type="scientific">Mycena metata</name>
    <dbReference type="NCBI Taxonomy" id="1033252"/>
    <lineage>
        <taxon>Eukaryota</taxon>
        <taxon>Fungi</taxon>
        <taxon>Dikarya</taxon>
        <taxon>Basidiomycota</taxon>
        <taxon>Agaricomycotina</taxon>
        <taxon>Agaricomycetes</taxon>
        <taxon>Agaricomycetidae</taxon>
        <taxon>Agaricales</taxon>
        <taxon>Marasmiineae</taxon>
        <taxon>Mycenaceae</taxon>
        <taxon>Mycena</taxon>
    </lineage>
</organism>
<evidence type="ECO:0000256" key="1">
    <source>
        <dbReference type="SAM" id="MobiDB-lite"/>
    </source>
</evidence>
<proteinExistence type="predicted"/>